<evidence type="ECO:0000256" key="2">
    <source>
        <dbReference type="ARBA" id="ARBA00012104"/>
    </source>
</evidence>
<dbReference type="GO" id="GO:0009443">
    <property type="term" value="P:pyridoxal 5'-phosphate salvage"/>
    <property type="evidence" value="ECO:0007669"/>
    <property type="project" value="InterPro"/>
</dbReference>
<dbReference type="Pfam" id="PF08543">
    <property type="entry name" value="Phos_pyr_kin"/>
    <property type="match status" value="1"/>
</dbReference>
<protein>
    <recommendedName>
        <fullName evidence="2">pyridoxal kinase</fullName>
        <ecNumber evidence="2">2.7.1.35</ecNumber>
    </recommendedName>
</protein>
<sequence>MSSQNEDNDYLVPETKVLAIASHVAYGYVISNHAGYHQLKGTKTTAQEVKDMYRGICESGLDDFDMMLTGYAPAAAVVEAVANIATDLKNKAEQKGNPGSFFWVLDPVMGDQGRMYVSDDVAPAYKKMISFADMILPNQFEAEILSGIKITSYPDLARAIALIHVNYHVPHIIITSVQLPPRPDGSGEVPEDHLVIVGSTATSDGSPRLFTVTIPKIDCFFSGTGDMFAALTVARLREAVIDNADTNLRNKKSWVSDDAVPPTELPLAKAMGKVLSSMHHILQRTMAARDAELARYIPDEEDTEAFKELKGEERQAALKKRRFLRETKAAEVRLVRNARFLRQPEKLFEAKDWVA</sequence>
<accession>A0A167XAS6</accession>
<comment type="similarity">
    <text evidence="1">Belongs to the pyridoxine kinase family.</text>
</comment>
<evidence type="ECO:0000256" key="3">
    <source>
        <dbReference type="ARBA" id="ARBA00022679"/>
    </source>
</evidence>
<dbReference type="InterPro" id="IPR029056">
    <property type="entry name" value="Ribokinase-like"/>
</dbReference>
<organism evidence="8 9">
    <name type="scientific">Ascosphaera apis ARSEF 7405</name>
    <dbReference type="NCBI Taxonomy" id="392613"/>
    <lineage>
        <taxon>Eukaryota</taxon>
        <taxon>Fungi</taxon>
        <taxon>Dikarya</taxon>
        <taxon>Ascomycota</taxon>
        <taxon>Pezizomycotina</taxon>
        <taxon>Eurotiomycetes</taxon>
        <taxon>Eurotiomycetidae</taxon>
        <taxon>Onygenales</taxon>
        <taxon>Ascosphaeraceae</taxon>
        <taxon>Ascosphaera</taxon>
    </lineage>
</organism>
<dbReference type="GO" id="GO:0005524">
    <property type="term" value="F:ATP binding"/>
    <property type="evidence" value="ECO:0007669"/>
    <property type="project" value="UniProtKB-KW"/>
</dbReference>
<evidence type="ECO:0000256" key="1">
    <source>
        <dbReference type="ARBA" id="ARBA00008805"/>
    </source>
</evidence>
<dbReference type="EMBL" id="AZGZ01000019">
    <property type="protein sequence ID" value="KZZ89846.1"/>
    <property type="molecule type" value="Genomic_DNA"/>
</dbReference>
<evidence type="ECO:0000313" key="9">
    <source>
        <dbReference type="Proteomes" id="UP000242877"/>
    </source>
</evidence>
<dbReference type="GO" id="GO:0008478">
    <property type="term" value="F:pyridoxal kinase activity"/>
    <property type="evidence" value="ECO:0007669"/>
    <property type="project" value="UniProtKB-EC"/>
</dbReference>
<evidence type="ECO:0000259" key="7">
    <source>
        <dbReference type="Pfam" id="PF08543"/>
    </source>
</evidence>
<keyword evidence="6" id="KW-0067">ATP-binding</keyword>
<dbReference type="EC" id="2.7.1.35" evidence="2"/>
<dbReference type="Proteomes" id="UP000242877">
    <property type="component" value="Unassembled WGS sequence"/>
</dbReference>
<evidence type="ECO:0000313" key="8">
    <source>
        <dbReference type="EMBL" id="KZZ89846.1"/>
    </source>
</evidence>
<dbReference type="AlphaFoldDB" id="A0A167XAS6"/>
<dbReference type="Gene3D" id="3.40.1190.20">
    <property type="match status" value="1"/>
</dbReference>
<dbReference type="PANTHER" id="PTHR10534:SF2">
    <property type="entry name" value="PYRIDOXAL KINASE"/>
    <property type="match status" value="1"/>
</dbReference>
<name>A0A167XAS6_9EURO</name>
<dbReference type="GO" id="GO:0005829">
    <property type="term" value="C:cytosol"/>
    <property type="evidence" value="ECO:0007669"/>
    <property type="project" value="TreeGrafter"/>
</dbReference>
<proteinExistence type="inferred from homology"/>
<dbReference type="OrthoDB" id="2104723at2759"/>
<dbReference type="InterPro" id="IPR004625">
    <property type="entry name" value="PyrdxlKinase"/>
</dbReference>
<dbReference type="PANTHER" id="PTHR10534">
    <property type="entry name" value="PYRIDOXAL KINASE"/>
    <property type="match status" value="1"/>
</dbReference>
<feature type="domain" description="Pyridoxamine kinase/Phosphomethylpyrimidine kinase" evidence="7">
    <location>
        <begin position="102"/>
        <end position="237"/>
    </location>
</feature>
<reference evidence="8 9" key="1">
    <citation type="journal article" date="2016" name="Genome Biol. Evol.">
        <title>Divergent and convergent evolution of fungal pathogenicity.</title>
        <authorList>
            <person name="Shang Y."/>
            <person name="Xiao G."/>
            <person name="Zheng P."/>
            <person name="Cen K."/>
            <person name="Zhan S."/>
            <person name="Wang C."/>
        </authorList>
    </citation>
    <scope>NUCLEOTIDE SEQUENCE [LARGE SCALE GENOMIC DNA]</scope>
    <source>
        <strain evidence="8 9">ARSEF 7405</strain>
    </source>
</reference>
<evidence type="ECO:0000256" key="4">
    <source>
        <dbReference type="ARBA" id="ARBA00022741"/>
    </source>
</evidence>
<evidence type="ECO:0000256" key="6">
    <source>
        <dbReference type="ARBA" id="ARBA00022840"/>
    </source>
</evidence>
<keyword evidence="4" id="KW-0547">Nucleotide-binding</keyword>
<dbReference type="InterPro" id="IPR013749">
    <property type="entry name" value="PM/HMP-P_kinase-1"/>
</dbReference>
<comment type="caution">
    <text evidence="8">The sequence shown here is derived from an EMBL/GenBank/DDBJ whole genome shotgun (WGS) entry which is preliminary data.</text>
</comment>
<keyword evidence="9" id="KW-1185">Reference proteome</keyword>
<evidence type="ECO:0000256" key="5">
    <source>
        <dbReference type="ARBA" id="ARBA00022777"/>
    </source>
</evidence>
<keyword evidence="3" id="KW-0808">Transferase</keyword>
<gene>
    <name evidence="8" type="ORF">AAP_04197</name>
</gene>
<keyword evidence="5 8" id="KW-0418">Kinase</keyword>
<dbReference type="VEuPathDB" id="FungiDB:AAP_04197"/>
<dbReference type="CDD" id="cd01173">
    <property type="entry name" value="pyridoxal_pyridoxamine_kinase"/>
    <property type="match status" value="1"/>
</dbReference>
<dbReference type="SUPFAM" id="SSF53613">
    <property type="entry name" value="Ribokinase-like"/>
    <property type="match status" value="1"/>
</dbReference>